<gene>
    <name evidence="1" type="ORF">K239x_14620</name>
</gene>
<dbReference type="AlphaFoldDB" id="A0A517NQW2"/>
<reference evidence="1 2" key="1">
    <citation type="submission" date="2019-02" db="EMBL/GenBank/DDBJ databases">
        <title>Deep-cultivation of Planctomycetes and their phenomic and genomic characterization uncovers novel biology.</title>
        <authorList>
            <person name="Wiegand S."/>
            <person name="Jogler M."/>
            <person name="Boedeker C."/>
            <person name="Pinto D."/>
            <person name="Vollmers J."/>
            <person name="Rivas-Marin E."/>
            <person name="Kohn T."/>
            <person name="Peeters S.H."/>
            <person name="Heuer A."/>
            <person name="Rast P."/>
            <person name="Oberbeckmann S."/>
            <person name="Bunk B."/>
            <person name="Jeske O."/>
            <person name="Meyerdierks A."/>
            <person name="Storesund J.E."/>
            <person name="Kallscheuer N."/>
            <person name="Luecker S."/>
            <person name="Lage O.M."/>
            <person name="Pohl T."/>
            <person name="Merkel B.J."/>
            <person name="Hornburger P."/>
            <person name="Mueller R.-W."/>
            <person name="Bruemmer F."/>
            <person name="Labrenz M."/>
            <person name="Spormann A.M."/>
            <person name="Op den Camp H."/>
            <person name="Overmann J."/>
            <person name="Amann R."/>
            <person name="Jetten M.S.M."/>
            <person name="Mascher T."/>
            <person name="Medema M.H."/>
            <person name="Devos D.P."/>
            <person name="Kaster A.-K."/>
            <person name="Ovreas L."/>
            <person name="Rohde M."/>
            <person name="Galperin M.Y."/>
            <person name="Jogler C."/>
        </authorList>
    </citation>
    <scope>NUCLEOTIDE SEQUENCE [LARGE SCALE GENOMIC DNA]</scope>
    <source>
        <strain evidence="1 2">K23_9</strain>
    </source>
</reference>
<protein>
    <submittedName>
        <fullName evidence="1">Uncharacterized protein</fullName>
    </submittedName>
</protein>
<accession>A0A517NQW2</accession>
<dbReference type="Proteomes" id="UP000319817">
    <property type="component" value="Chromosome"/>
</dbReference>
<organism evidence="1 2">
    <name type="scientific">Stieleria marina</name>
    <dbReference type="NCBI Taxonomy" id="1930275"/>
    <lineage>
        <taxon>Bacteria</taxon>
        <taxon>Pseudomonadati</taxon>
        <taxon>Planctomycetota</taxon>
        <taxon>Planctomycetia</taxon>
        <taxon>Pirellulales</taxon>
        <taxon>Pirellulaceae</taxon>
        <taxon>Stieleria</taxon>
    </lineage>
</organism>
<keyword evidence="2" id="KW-1185">Reference proteome</keyword>
<name>A0A517NQW2_9BACT</name>
<sequence length="31" mass="3340">MPGLGSNEHLCRCVSADVITVLIPEDLLTEN</sequence>
<evidence type="ECO:0000313" key="2">
    <source>
        <dbReference type="Proteomes" id="UP000319817"/>
    </source>
</evidence>
<proteinExistence type="predicted"/>
<dbReference type="EMBL" id="CP036526">
    <property type="protein sequence ID" value="QDT09516.1"/>
    <property type="molecule type" value="Genomic_DNA"/>
</dbReference>
<evidence type="ECO:0000313" key="1">
    <source>
        <dbReference type="EMBL" id="QDT09516.1"/>
    </source>
</evidence>